<dbReference type="FunFam" id="3.40.50.300:FF:000011">
    <property type="entry name" value="Putative ABC transporter ATP-binding component"/>
    <property type="match status" value="1"/>
</dbReference>
<dbReference type="PROSITE" id="PS50893">
    <property type="entry name" value="ABC_TRANSPORTER_2"/>
    <property type="match status" value="2"/>
</dbReference>
<evidence type="ECO:0000259" key="7">
    <source>
        <dbReference type="PROSITE" id="PS50893"/>
    </source>
</evidence>
<feature type="coiled-coil region" evidence="6">
    <location>
        <begin position="543"/>
        <end position="577"/>
    </location>
</feature>
<evidence type="ECO:0000256" key="5">
    <source>
        <dbReference type="ARBA" id="ARBA00069073"/>
    </source>
</evidence>
<dbReference type="SUPFAM" id="SSF52540">
    <property type="entry name" value="P-loop containing nucleoside triphosphate hydrolases"/>
    <property type="match status" value="2"/>
</dbReference>
<dbReference type="GO" id="GO:0005524">
    <property type="term" value="F:ATP binding"/>
    <property type="evidence" value="ECO:0007669"/>
    <property type="project" value="UniProtKB-KW"/>
</dbReference>
<feature type="coiled-coil region" evidence="6">
    <location>
        <begin position="238"/>
        <end position="282"/>
    </location>
</feature>
<keyword evidence="3 8" id="KW-0067">ATP-binding</keyword>
<dbReference type="HOGENOM" id="CLU_000604_36_0_6"/>
<evidence type="ECO:0000256" key="2">
    <source>
        <dbReference type="ARBA" id="ARBA00022741"/>
    </source>
</evidence>
<organism evidence="8 9">
    <name type="scientific">Simiduia agarivorans (strain DSM 21679 / JCM 13881 / BCRC 17597 / SA1)</name>
    <dbReference type="NCBI Taxonomy" id="1117647"/>
    <lineage>
        <taxon>Bacteria</taxon>
        <taxon>Pseudomonadati</taxon>
        <taxon>Pseudomonadota</taxon>
        <taxon>Gammaproteobacteria</taxon>
        <taxon>Cellvibrionales</taxon>
        <taxon>Cellvibrionaceae</taxon>
        <taxon>Simiduia</taxon>
    </lineage>
</organism>
<dbReference type="Gene3D" id="3.40.50.300">
    <property type="entry name" value="P-loop containing nucleotide triphosphate hydrolases"/>
    <property type="match status" value="2"/>
</dbReference>
<dbReference type="eggNOG" id="COG0488">
    <property type="taxonomic scope" value="Bacteria"/>
</dbReference>
<feature type="domain" description="ABC transporter" evidence="7">
    <location>
        <begin position="306"/>
        <end position="522"/>
    </location>
</feature>
<evidence type="ECO:0000256" key="6">
    <source>
        <dbReference type="SAM" id="Coils"/>
    </source>
</evidence>
<name>K4KNQ8_SIMAS</name>
<dbReference type="InterPro" id="IPR017871">
    <property type="entry name" value="ABC_transporter-like_CS"/>
</dbReference>
<comment type="similarity">
    <text evidence="4">Belongs to the ABC transporter superfamily. ABCF family. YheS subfamily.</text>
</comment>
<dbReference type="Pfam" id="PF16326">
    <property type="entry name" value="ABC_tran_CTD"/>
    <property type="match status" value="1"/>
</dbReference>
<dbReference type="Gene3D" id="1.10.287.380">
    <property type="entry name" value="Valyl-tRNA synthetase, C-terminal domain"/>
    <property type="match status" value="1"/>
</dbReference>
<dbReference type="InterPro" id="IPR050611">
    <property type="entry name" value="ABCF"/>
</dbReference>
<evidence type="ECO:0000313" key="9">
    <source>
        <dbReference type="Proteomes" id="UP000000466"/>
    </source>
</evidence>
<accession>K4KNQ8</accession>
<dbReference type="SMART" id="SM00382">
    <property type="entry name" value="AAA"/>
    <property type="match status" value="2"/>
</dbReference>
<keyword evidence="6" id="KW-0175">Coiled coil</keyword>
<dbReference type="PANTHER" id="PTHR19211:SF14">
    <property type="entry name" value="ATP-BINDING CASSETTE SUB-FAMILY F MEMBER 1"/>
    <property type="match status" value="1"/>
</dbReference>
<gene>
    <name evidence="8" type="ordered locus">M5M_12940</name>
</gene>
<dbReference type="InterPro" id="IPR027417">
    <property type="entry name" value="P-loop_NTPase"/>
</dbReference>
<dbReference type="Pfam" id="PF12848">
    <property type="entry name" value="ABC_tran_Xtn"/>
    <property type="match status" value="1"/>
</dbReference>
<dbReference type="AlphaFoldDB" id="K4KNQ8"/>
<dbReference type="OrthoDB" id="9762051at2"/>
<dbReference type="STRING" id="1117647.M5M_12940"/>
<protein>
    <recommendedName>
        <fullName evidence="5">Probable ATP-binding protein YheS</fullName>
    </recommendedName>
</protein>
<evidence type="ECO:0000256" key="1">
    <source>
        <dbReference type="ARBA" id="ARBA00022737"/>
    </source>
</evidence>
<keyword evidence="9" id="KW-1185">Reference proteome</keyword>
<keyword evidence="2" id="KW-0547">Nucleotide-binding</keyword>
<dbReference type="Proteomes" id="UP000000466">
    <property type="component" value="Chromosome"/>
</dbReference>
<keyword evidence="1" id="KW-0677">Repeat</keyword>
<dbReference type="PANTHER" id="PTHR19211">
    <property type="entry name" value="ATP-BINDING TRANSPORT PROTEIN-RELATED"/>
    <property type="match status" value="1"/>
</dbReference>
<proteinExistence type="inferred from homology"/>
<feature type="domain" description="ABC transporter" evidence="7">
    <location>
        <begin position="2"/>
        <end position="242"/>
    </location>
</feature>
<dbReference type="GO" id="GO:0016887">
    <property type="term" value="F:ATP hydrolysis activity"/>
    <property type="evidence" value="ECO:0007669"/>
    <property type="project" value="InterPro"/>
</dbReference>
<dbReference type="RefSeq" id="WP_016389437.1">
    <property type="nucleotide sequence ID" value="NC_018868.3"/>
</dbReference>
<dbReference type="InterPro" id="IPR003593">
    <property type="entry name" value="AAA+_ATPase"/>
</dbReference>
<dbReference type="InterPro" id="IPR003439">
    <property type="entry name" value="ABC_transporter-like_ATP-bd"/>
</dbReference>
<dbReference type="CDD" id="cd03221">
    <property type="entry name" value="ABCF_EF-3"/>
    <property type="match status" value="2"/>
</dbReference>
<reference evidence="8 9" key="1">
    <citation type="journal article" date="2013" name="Genome Announc.">
        <title>Complete genome sequence of Simiduia agarivorans SA1(T), a marine bacterium able to degrade a variety of polysaccharides.</title>
        <authorList>
            <person name="Lin S.Y."/>
            <person name="Shieh W.Y."/>
            <person name="Chen J.S."/>
            <person name="Tang S.L."/>
        </authorList>
    </citation>
    <scope>NUCLEOTIDE SEQUENCE [LARGE SCALE GENOMIC DNA]</scope>
    <source>
        <strain evidence="9">DSM 21679 / JCM 13881 / BCRC 17597 / SA1</strain>
    </source>
</reference>
<dbReference type="EMBL" id="CP003746">
    <property type="protein sequence ID" value="AFU99738.2"/>
    <property type="molecule type" value="Genomic_DNA"/>
</dbReference>
<dbReference type="FunFam" id="3.40.50.300:FF:002053">
    <property type="entry name" value="ABC transporter ATP-binding protein"/>
    <property type="match status" value="1"/>
</dbReference>
<dbReference type="Pfam" id="PF00005">
    <property type="entry name" value="ABC_tran"/>
    <property type="match status" value="2"/>
</dbReference>
<dbReference type="InterPro" id="IPR032781">
    <property type="entry name" value="ABC_tran_Xtn"/>
</dbReference>
<evidence type="ECO:0000313" key="8">
    <source>
        <dbReference type="EMBL" id="AFU99738.2"/>
    </source>
</evidence>
<evidence type="ECO:0000256" key="3">
    <source>
        <dbReference type="ARBA" id="ARBA00022840"/>
    </source>
</evidence>
<sequence>MIELSQVSLQRGPKILLDHADLRIHPGQHLGLIGANGSGKSTLFQMLLGKLAPDTGSAQIPGQWRIAHMAQEIEHTGRSALDHVLDGDQTLRQVQRQIETAEGEALAAAYAQMEHIDGYTAEARAMQLLAGLGFKPGEEQKPVADFSGGWRIRLNLAQALMCPSDLLLLDEPTNHLDLDTTLWLEQWLKRYAGTLLLISHDRDFLDAVVDRIVNLEAQKLVLYVGNYSAYERQKAERLAQQQAAFEKQQERIAEIENFVRRFRAKATKAKQAQSRLKELERMESIAPAHIDSPFHFSIPCFDKVSNPLINLQQADIGYGKPLFRKLSLTVLPGARIGLLGFNGAGKSTLIKALTGELAPLAGDITRGEHLRIGYFAQHQLQALDLDATPALHLQRLSPKASEQEIRNFLGGFGFIGDDALAIVRPFSGGEKARLALAIIAWQKPNLLLMDEPTNHLDLEMRHALTVALQAFDGAVILVSHDRHLLRNTVEDFWLVHAGKVEPFDGDLDAYHQWTQTQLAGETLPVSAAITEPRLDKKAQRQQAAAQREKIKPLTNAIKKAEREMEQLQSELETLETALADNSLYDEANKDRMNTLFQKQAGVRAQLDETEARWLELSEQLEALEHH</sequence>
<dbReference type="KEGG" id="saga:M5M_12940"/>
<dbReference type="InterPro" id="IPR037118">
    <property type="entry name" value="Val-tRNA_synth_C_sf"/>
</dbReference>
<dbReference type="GO" id="GO:0003677">
    <property type="term" value="F:DNA binding"/>
    <property type="evidence" value="ECO:0007669"/>
    <property type="project" value="InterPro"/>
</dbReference>
<evidence type="ECO:0000256" key="4">
    <source>
        <dbReference type="ARBA" id="ARBA00061571"/>
    </source>
</evidence>
<dbReference type="InterPro" id="IPR032524">
    <property type="entry name" value="ABC_tran_C"/>
</dbReference>
<dbReference type="PROSITE" id="PS00211">
    <property type="entry name" value="ABC_TRANSPORTER_1"/>
    <property type="match status" value="1"/>
</dbReference>